<evidence type="ECO:0000313" key="1">
    <source>
        <dbReference type="Proteomes" id="UP000887569"/>
    </source>
</evidence>
<proteinExistence type="predicted"/>
<name>A0A915AGM5_PARUN</name>
<protein>
    <submittedName>
        <fullName evidence="2">Uncharacterized protein</fullName>
    </submittedName>
</protein>
<keyword evidence="1" id="KW-1185">Reference proteome</keyword>
<reference evidence="2" key="1">
    <citation type="submission" date="2022-11" db="UniProtKB">
        <authorList>
            <consortium name="WormBaseParasite"/>
        </authorList>
    </citation>
    <scope>IDENTIFICATION</scope>
</reference>
<organism evidence="1 2">
    <name type="scientific">Parascaris univalens</name>
    <name type="common">Nematode worm</name>
    <dbReference type="NCBI Taxonomy" id="6257"/>
    <lineage>
        <taxon>Eukaryota</taxon>
        <taxon>Metazoa</taxon>
        <taxon>Ecdysozoa</taxon>
        <taxon>Nematoda</taxon>
        <taxon>Chromadorea</taxon>
        <taxon>Rhabditida</taxon>
        <taxon>Spirurina</taxon>
        <taxon>Ascaridomorpha</taxon>
        <taxon>Ascaridoidea</taxon>
        <taxon>Ascarididae</taxon>
        <taxon>Parascaris</taxon>
    </lineage>
</organism>
<dbReference type="WBParaSite" id="PgR006_g167_t01">
    <property type="protein sequence ID" value="PgR006_g167_t01"/>
    <property type="gene ID" value="PgR006_g167"/>
</dbReference>
<dbReference type="AlphaFoldDB" id="A0A915AGM5"/>
<dbReference type="Proteomes" id="UP000887569">
    <property type="component" value="Unplaced"/>
</dbReference>
<accession>A0A915AGM5</accession>
<sequence>MEMWEIIDSNEKMNATSGNGRSVNRQDNIDERSSIVSLTDIRDEFAKIPNQMEIYRMGDGDLRRWVGKLLKLNKAISYAFNNGEAKLKTLRAVLDEESRRIRECDRQLREHGLAAASEVVFPHQTLAEASCPLLENNFSSLTIAPKLRPSEGGGINESRDVTTSVVPISGLQGHSPRQSFAIPPPVLSIPPPHCSVPPPNFSIPPPLLDARTPHIAVPFPNFPTPPPRIAIPPAGMNVRPLAQSAPNASSPQWWSNFK</sequence>
<evidence type="ECO:0000313" key="2">
    <source>
        <dbReference type="WBParaSite" id="PgR006_g167_t01"/>
    </source>
</evidence>